<dbReference type="OrthoDB" id="9801330at2"/>
<dbReference type="PANTHER" id="PTHR11545">
    <property type="entry name" value="RIBOSOMAL PROTEIN L13"/>
    <property type="match status" value="1"/>
</dbReference>
<comment type="similarity">
    <text evidence="1 5 6">Belongs to the universal ribosomal protein uL13 family.</text>
</comment>
<reference evidence="8 9" key="1">
    <citation type="submission" date="2015-01" db="EMBL/GenBank/DDBJ databases">
        <authorList>
            <person name="Filippidou S."/>
            <person name="Jeanneret N."/>
            <person name="Russel-Delif L."/>
            <person name="Junier T."/>
            <person name="Wunderlin T."/>
            <person name="Molina V."/>
            <person name="Johnson S.L."/>
            <person name="Davenport K.W."/>
            <person name="Chain P.S."/>
            <person name="Dorador C."/>
            <person name="Junier P."/>
        </authorList>
    </citation>
    <scope>NUCLEOTIDE SEQUENCE [LARGE SCALE GENOMIC DNA]</scope>
    <source>
        <strain evidence="8 9">Et7/4</strain>
    </source>
</reference>
<dbReference type="EMBL" id="JYBP01000003">
    <property type="protein sequence ID" value="KJE27601.1"/>
    <property type="molecule type" value="Genomic_DNA"/>
</dbReference>
<dbReference type="PATRIC" id="fig|1462.6.peg.4095"/>
<dbReference type="PIRSF" id="PIRSF002181">
    <property type="entry name" value="Ribosomal_L13"/>
    <property type="match status" value="1"/>
</dbReference>
<dbReference type="RefSeq" id="WP_011229651.1">
    <property type="nucleotide sequence ID" value="NZ_CP133077.1"/>
</dbReference>
<gene>
    <name evidence="5 7 8" type="primary">rplM</name>
    <name evidence="8" type="ORF">LG52_3757</name>
</gene>
<dbReference type="GeneID" id="32062127"/>
<dbReference type="PROSITE" id="PS00783">
    <property type="entry name" value="RIBOSOMAL_L13"/>
    <property type="match status" value="1"/>
</dbReference>
<dbReference type="GO" id="GO:0003729">
    <property type="term" value="F:mRNA binding"/>
    <property type="evidence" value="ECO:0007669"/>
    <property type="project" value="UniProtKB-ARBA"/>
</dbReference>
<dbReference type="Pfam" id="PF00572">
    <property type="entry name" value="Ribosomal_L13"/>
    <property type="match status" value="1"/>
</dbReference>
<dbReference type="GO" id="GO:0022625">
    <property type="term" value="C:cytosolic large ribosomal subunit"/>
    <property type="evidence" value="ECO:0007669"/>
    <property type="project" value="TreeGrafter"/>
</dbReference>
<dbReference type="Proteomes" id="UP000032522">
    <property type="component" value="Unassembled WGS sequence"/>
</dbReference>
<sequence length="145" mass="16601">MRTTYMAKPNEVERKWYVVDAAGKTLGRLASEVAALLRGKHKPTFTPHVDCGDHVIVINADKVELTGKKLTKKLYYRHSLYPGGLKVRTALEMRTNYPEQMIERAVRGMLPKGSLGRQMFKKLHVYRGSEHPHQAQKPEVYELRG</sequence>
<keyword evidence="3 5" id="KW-0687">Ribonucleoprotein</keyword>
<dbReference type="SUPFAM" id="SSF52161">
    <property type="entry name" value="Ribosomal protein L13"/>
    <property type="match status" value="1"/>
</dbReference>
<dbReference type="GO" id="GO:0003735">
    <property type="term" value="F:structural constituent of ribosome"/>
    <property type="evidence" value="ECO:0007669"/>
    <property type="project" value="InterPro"/>
</dbReference>
<dbReference type="InterPro" id="IPR036899">
    <property type="entry name" value="Ribosomal_uL13_sf"/>
</dbReference>
<keyword evidence="2 5" id="KW-0689">Ribosomal protein</keyword>
<protein>
    <recommendedName>
        <fullName evidence="4 5">Large ribosomal subunit protein uL13</fullName>
    </recommendedName>
</protein>
<evidence type="ECO:0000313" key="8">
    <source>
        <dbReference type="EMBL" id="KJE27601.1"/>
    </source>
</evidence>
<dbReference type="HAMAP" id="MF_01366">
    <property type="entry name" value="Ribosomal_uL13"/>
    <property type="match status" value="1"/>
</dbReference>
<dbReference type="FunFam" id="3.90.1180.10:FF:000001">
    <property type="entry name" value="50S ribosomal protein L13"/>
    <property type="match status" value="1"/>
</dbReference>
<evidence type="ECO:0000256" key="2">
    <source>
        <dbReference type="ARBA" id="ARBA00022980"/>
    </source>
</evidence>
<dbReference type="SMR" id="A0A0D8BTU0"/>
<dbReference type="InterPro" id="IPR005822">
    <property type="entry name" value="Ribosomal_uL13"/>
</dbReference>
<evidence type="ECO:0000256" key="6">
    <source>
        <dbReference type="RuleBase" id="RU003877"/>
    </source>
</evidence>
<evidence type="ECO:0000256" key="4">
    <source>
        <dbReference type="ARBA" id="ARBA00035201"/>
    </source>
</evidence>
<dbReference type="NCBIfam" id="TIGR01066">
    <property type="entry name" value="rplM_bact"/>
    <property type="match status" value="1"/>
</dbReference>
<dbReference type="CDD" id="cd00392">
    <property type="entry name" value="Ribosomal_L13"/>
    <property type="match status" value="1"/>
</dbReference>
<dbReference type="GO" id="GO:0017148">
    <property type="term" value="P:negative regulation of translation"/>
    <property type="evidence" value="ECO:0007669"/>
    <property type="project" value="TreeGrafter"/>
</dbReference>
<evidence type="ECO:0000256" key="7">
    <source>
        <dbReference type="RuleBase" id="RU003878"/>
    </source>
</evidence>
<evidence type="ECO:0000256" key="5">
    <source>
        <dbReference type="HAMAP-Rule" id="MF_01366"/>
    </source>
</evidence>
<dbReference type="OMA" id="HKPIYTP"/>
<evidence type="ECO:0000256" key="3">
    <source>
        <dbReference type="ARBA" id="ARBA00023274"/>
    </source>
</evidence>
<dbReference type="Gene3D" id="3.90.1180.10">
    <property type="entry name" value="Ribosomal protein L13"/>
    <property type="match status" value="1"/>
</dbReference>
<dbReference type="AlphaFoldDB" id="A0A0D8BTU0"/>
<evidence type="ECO:0000256" key="1">
    <source>
        <dbReference type="ARBA" id="ARBA00006227"/>
    </source>
</evidence>
<accession>A0A0D8BTU0</accession>
<dbReference type="InterPro" id="IPR023563">
    <property type="entry name" value="Ribosomal_uL13_CS"/>
</dbReference>
<comment type="subunit">
    <text evidence="5">Part of the 50S ribosomal subunit.</text>
</comment>
<dbReference type="PANTHER" id="PTHR11545:SF2">
    <property type="entry name" value="LARGE RIBOSOMAL SUBUNIT PROTEIN UL13M"/>
    <property type="match status" value="1"/>
</dbReference>
<proteinExistence type="inferred from homology"/>
<dbReference type="InterPro" id="IPR005823">
    <property type="entry name" value="Ribosomal_uL13_bac-type"/>
</dbReference>
<name>A0A0D8BTU0_GEOKU</name>
<dbReference type="GO" id="GO:0006412">
    <property type="term" value="P:translation"/>
    <property type="evidence" value="ECO:0007669"/>
    <property type="project" value="UniProtKB-UniRule"/>
</dbReference>
<comment type="caution">
    <text evidence="8">The sequence shown here is derived from an EMBL/GenBank/DDBJ whole genome shotgun (WGS) entry which is preliminary data.</text>
</comment>
<evidence type="ECO:0000313" key="9">
    <source>
        <dbReference type="Proteomes" id="UP000032522"/>
    </source>
</evidence>
<comment type="function">
    <text evidence="5 7">This protein is one of the early assembly proteins of the 50S ribosomal subunit, although it is not seen to bind rRNA by itself. It is important during the early stages of 50S assembly.</text>
</comment>
<organism evidence="8 9">
    <name type="scientific">Geobacillus kaustophilus</name>
    <dbReference type="NCBI Taxonomy" id="1462"/>
    <lineage>
        <taxon>Bacteria</taxon>
        <taxon>Bacillati</taxon>
        <taxon>Bacillota</taxon>
        <taxon>Bacilli</taxon>
        <taxon>Bacillales</taxon>
        <taxon>Anoxybacillaceae</taxon>
        <taxon>Geobacillus</taxon>
        <taxon>Geobacillus thermoleovorans group</taxon>
    </lineage>
</organism>